<evidence type="ECO:0000313" key="8">
    <source>
        <dbReference type="Proteomes" id="UP000243217"/>
    </source>
</evidence>
<protein>
    <recommendedName>
        <fullName evidence="6">Solute carrier family 40 member</fullName>
    </recommendedName>
</protein>
<organism evidence="7 8">
    <name type="scientific">Thraustotheca clavata</name>
    <dbReference type="NCBI Taxonomy" id="74557"/>
    <lineage>
        <taxon>Eukaryota</taxon>
        <taxon>Sar</taxon>
        <taxon>Stramenopiles</taxon>
        <taxon>Oomycota</taxon>
        <taxon>Saprolegniomycetes</taxon>
        <taxon>Saprolegniales</taxon>
        <taxon>Achlyaceae</taxon>
        <taxon>Thraustotheca</taxon>
    </lineage>
</organism>
<dbReference type="InterPro" id="IPR009716">
    <property type="entry name" value="Ferroportin-1"/>
</dbReference>
<sequence>MDSTLRICLLLGIACFAIAIAGIVSVSFPGLIFLPIHVVIPLNIVSIVLLVPIVYCFVASYKDSKAIKKTASEGSYLLGEQNLLVHQASERIHAYMYASHFLSAWGDRMWRFAMPLLFMEIFVDTLLPSAVFSIIVNIVGFFSIPSLGRWLDHTNRMKIMQTSIAIDNTCVVLSTITLGSILYLISLSWSWNWYLIVLFGLTIVFGALGQIFNDAQTLSIEKDWVVVIADETNSSLVKWNTTMRRIDLTCALLSPSAFGFIMDFAGDDPMTRAAIGAASVGIWNLVAAPLEYTMVRDVYSFVPSLAISGYTGKPKPTVSVVQYFSLWTQYLKHPTFIVSFSFSILNMTVLSGGALNISYLQWRGLPLSLLGVSSGLGALFGLFGTLVFPLILSCLGTVELVGVVSVWLFWFTLAPIGATYLFYGESSFTDYTMVIAVFVSRCWLWSCDLAETQIMQEWVEPDRRGAINAMQSATSKVFFIGVLLVSVFYSDPRQFETLAFVSLGAVGSSAIGFTIWYTFVGKNPN</sequence>
<dbReference type="GO" id="GO:0005381">
    <property type="term" value="F:iron ion transmembrane transporter activity"/>
    <property type="evidence" value="ECO:0007669"/>
    <property type="project" value="UniProtKB-UniRule"/>
</dbReference>
<name>A0A1W0A8U7_9STRA</name>
<keyword evidence="5 6" id="KW-0472">Membrane</keyword>
<evidence type="ECO:0000256" key="2">
    <source>
        <dbReference type="ARBA" id="ARBA00022448"/>
    </source>
</evidence>
<feature type="transmembrane region" description="Helical" evidence="6">
    <location>
        <begin position="192"/>
        <end position="212"/>
    </location>
</feature>
<evidence type="ECO:0000256" key="3">
    <source>
        <dbReference type="ARBA" id="ARBA00022692"/>
    </source>
</evidence>
<feature type="transmembrane region" description="Helical" evidence="6">
    <location>
        <begin position="498"/>
        <end position="519"/>
    </location>
</feature>
<keyword evidence="3 6" id="KW-0812">Transmembrane</keyword>
<feature type="transmembrane region" description="Helical" evidence="6">
    <location>
        <begin position="34"/>
        <end position="58"/>
    </location>
</feature>
<keyword evidence="2 6" id="KW-0813">Transport</keyword>
<dbReference type="Pfam" id="PF06963">
    <property type="entry name" value="FPN1"/>
    <property type="match status" value="1"/>
</dbReference>
<dbReference type="PANTHER" id="PTHR11660">
    <property type="entry name" value="SOLUTE CARRIER FAMILY 40 MEMBER"/>
    <property type="match status" value="1"/>
</dbReference>
<evidence type="ECO:0000256" key="6">
    <source>
        <dbReference type="RuleBase" id="RU365065"/>
    </source>
</evidence>
<feature type="transmembrane region" description="Helical" evidence="6">
    <location>
        <begin position="117"/>
        <end position="144"/>
    </location>
</feature>
<feature type="transmembrane region" description="Helical" evidence="6">
    <location>
        <begin position="404"/>
        <end position="423"/>
    </location>
</feature>
<dbReference type="EMBL" id="JNBS01000314">
    <property type="protein sequence ID" value="OQS06722.1"/>
    <property type="molecule type" value="Genomic_DNA"/>
</dbReference>
<keyword evidence="6" id="KW-0406">Ion transport</keyword>
<dbReference type="AlphaFoldDB" id="A0A1W0A8U7"/>
<proteinExistence type="inferred from homology"/>
<dbReference type="PANTHER" id="PTHR11660:SF57">
    <property type="entry name" value="SOLUTE CARRIER FAMILY 40 MEMBER"/>
    <property type="match status" value="1"/>
</dbReference>
<feature type="transmembrane region" description="Helical" evidence="6">
    <location>
        <begin position="7"/>
        <end position="28"/>
    </location>
</feature>
<keyword evidence="4 6" id="KW-1133">Transmembrane helix</keyword>
<gene>
    <name evidence="7" type="ORF">THRCLA_01256</name>
</gene>
<comment type="similarity">
    <text evidence="6">Belongs to the ferroportin (FP) (TC 2.A.100) family. SLC40A subfamily.</text>
</comment>
<evidence type="ECO:0000313" key="7">
    <source>
        <dbReference type="EMBL" id="OQS06722.1"/>
    </source>
</evidence>
<evidence type="ECO:0000256" key="1">
    <source>
        <dbReference type="ARBA" id="ARBA00004141"/>
    </source>
</evidence>
<evidence type="ECO:0000256" key="4">
    <source>
        <dbReference type="ARBA" id="ARBA00022989"/>
    </source>
</evidence>
<dbReference type="STRING" id="74557.A0A1W0A8U7"/>
<feature type="transmembrane region" description="Helical" evidence="6">
    <location>
        <begin position="369"/>
        <end position="392"/>
    </location>
</feature>
<feature type="transmembrane region" description="Helical" evidence="6">
    <location>
        <begin position="466"/>
        <end position="489"/>
    </location>
</feature>
<feature type="transmembrane region" description="Helical" evidence="6">
    <location>
        <begin position="336"/>
        <end position="357"/>
    </location>
</feature>
<comment type="subcellular location">
    <subcellularLocation>
        <location evidence="1 6">Membrane</location>
        <topology evidence="1 6">Multi-pass membrane protein</topology>
    </subcellularLocation>
</comment>
<dbReference type="GO" id="GO:0016020">
    <property type="term" value="C:membrane"/>
    <property type="evidence" value="ECO:0007669"/>
    <property type="project" value="UniProtKB-SubCell"/>
</dbReference>
<evidence type="ECO:0000256" key="5">
    <source>
        <dbReference type="ARBA" id="ARBA00023136"/>
    </source>
</evidence>
<comment type="function">
    <text evidence="6">May be involved in iron transport and iron homeostasis.</text>
</comment>
<keyword evidence="8" id="KW-1185">Reference proteome</keyword>
<dbReference type="Proteomes" id="UP000243217">
    <property type="component" value="Unassembled WGS sequence"/>
</dbReference>
<accession>A0A1W0A8U7</accession>
<reference evidence="7 8" key="1">
    <citation type="journal article" date="2014" name="Genome Biol. Evol.">
        <title>The secreted proteins of Achlya hypogyna and Thraustotheca clavata identify the ancestral oomycete secretome and reveal gene acquisitions by horizontal gene transfer.</title>
        <authorList>
            <person name="Misner I."/>
            <person name="Blouin N."/>
            <person name="Leonard G."/>
            <person name="Richards T.A."/>
            <person name="Lane C.E."/>
        </authorList>
    </citation>
    <scope>NUCLEOTIDE SEQUENCE [LARGE SCALE GENOMIC DNA]</scope>
    <source>
        <strain evidence="7 8">ATCC 34112</strain>
    </source>
</reference>
<comment type="caution">
    <text evidence="7">The sequence shown here is derived from an EMBL/GenBank/DDBJ whole genome shotgun (WGS) entry which is preliminary data.</text>
</comment>
<dbReference type="OrthoDB" id="648861at2759"/>
<feature type="transmembrane region" description="Helical" evidence="6">
    <location>
        <begin position="164"/>
        <end position="185"/>
    </location>
</feature>